<proteinExistence type="predicted"/>
<name>A0A260YUS1_CAERE</name>
<dbReference type="Proteomes" id="UP000216624">
    <property type="component" value="Unassembled WGS sequence"/>
</dbReference>
<protein>
    <submittedName>
        <fullName evidence="1">Uncharacterized protein</fullName>
    </submittedName>
</protein>
<comment type="caution">
    <text evidence="1">The sequence shown here is derived from an EMBL/GenBank/DDBJ whole genome shotgun (WGS) entry which is preliminary data.</text>
</comment>
<dbReference type="OMA" id="ARSEFMK"/>
<dbReference type="HOGENOM" id="CLU_2471081_0_0_1"/>
<accession>A0A260YUS1</accession>
<sequence length="88" mass="9730">MRLLIIVAAIAFIAISSSQSVAAYSVEPRLATFSDGSAAELARQARNNELEFIKRFLPAKERRAPLEGFEDMSGFLRTIDGIQKPRFG</sequence>
<dbReference type="CTD" id="9826826"/>
<evidence type="ECO:0000313" key="2">
    <source>
        <dbReference type="Proteomes" id="UP000216624"/>
    </source>
</evidence>
<keyword evidence="2" id="KW-1185">Reference proteome</keyword>
<dbReference type="EMBL" id="NMWX01000712">
    <property type="protein sequence ID" value="OZF76915.1"/>
    <property type="molecule type" value="Genomic_DNA"/>
</dbReference>
<organism evidence="1 2">
    <name type="scientific">Caenorhabditis remanei</name>
    <name type="common">Caenorhabditis vulgaris</name>
    <dbReference type="NCBI Taxonomy" id="31234"/>
    <lineage>
        <taxon>Eukaryota</taxon>
        <taxon>Metazoa</taxon>
        <taxon>Ecdysozoa</taxon>
        <taxon>Nematoda</taxon>
        <taxon>Chromadorea</taxon>
        <taxon>Rhabditida</taxon>
        <taxon>Rhabditina</taxon>
        <taxon>Rhabditomorpha</taxon>
        <taxon>Rhabditoidea</taxon>
        <taxon>Rhabditidae</taxon>
        <taxon>Peloderinae</taxon>
        <taxon>Caenorhabditis</taxon>
    </lineage>
</organism>
<dbReference type="eggNOG" id="ENOG502TIGB">
    <property type="taxonomic scope" value="Eukaryota"/>
</dbReference>
<dbReference type="KEGG" id="crq:GCK72_001563"/>
<dbReference type="OrthoDB" id="5846626at2759"/>
<gene>
    <name evidence="1" type="ORF">FL82_19702</name>
</gene>
<evidence type="ECO:0000313" key="1">
    <source>
        <dbReference type="EMBL" id="OZF76915.1"/>
    </source>
</evidence>
<dbReference type="STRING" id="31234.E3N1H9"/>
<reference evidence="1" key="1">
    <citation type="submission" date="2017-08" db="EMBL/GenBank/DDBJ databases">
        <authorList>
            <person name="de Groot N.N."/>
        </authorList>
    </citation>
    <scope>NUCLEOTIDE SEQUENCE [LARGE SCALE GENOMIC DNA]</scope>
    <source>
        <strain evidence="1">PX439</strain>
    </source>
</reference>
<feature type="non-terminal residue" evidence="1">
    <location>
        <position position="1"/>
    </location>
</feature>